<reference evidence="2" key="1">
    <citation type="submission" date="2020-11" db="EMBL/GenBank/DDBJ databases">
        <authorList>
            <person name="Koelle M."/>
            <person name="Horta M.A.C."/>
            <person name="Nowrousian M."/>
            <person name="Ohm R.A."/>
            <person name="Benz P."/>
            <person name="Pilgard A."/>
        </authorList>
    </citation>
    <scope>NUCLEOTIDE SEQUENCE</scope>
    <source>
        <strain evidence="2">FPRL280</strain>
    </source>
</reference>
<evidence type="ECO:0000313" key="3">
    <source>
        <dbReference type="Proteomes" id="UP000639403"/>
    </source>
</evidence>
<evidence type="ECO:0000313" key="2">
    <source>
        <dbReference type="EMBL" id="KAF9806314.1"/>
    </source>
</evidence>
<proteinExistence type="predicted"/>
<evidence type="ECO:0000256" key="1">
    <source>
        <dbReference type="SAM" id="MobiDB-lite"/>
    </source>
</evidence>
<sequence length="111" mass="12186">MHGIRLLNVGRGTILLSSGGAHVVCSLSPRCEATNQTLASAKWRPRQILKRVLLKRADPRGQERARKLGRASSRGPEAPIVVYNNPARSSSWTNAPRAVRTGCSNTCSRYY</sequence>
<accession>A0A8H7NVN3</accession>
<dbReference type="AlphaFoldDB" id="A0A8H7NVN3"/>
<name>A0A8H7NVN3_9APHY</name>
<gene>
    <name evidence="2" type="ORF">IEO21_08720</name>
</gene>
<dbReference type="EMBL" id="JADOXO010000336">
    <property type="protein sequence ID" value="KAF9806314.1"/>
    <property type="molecule type" value="Genomic_DNA"/>
</dbReference>
<organism evidence="2 3">
    <name type="scientific">Rhodonia placenta</name>
    <dbReference type="NCBI Taxonomy" id="104341"/>
    <lineage>
        <taxon>Eukaryota</taxon>
        <taxon>Fungi</taxon>
        <taxon>Dikarya</taxon>
        <taxon>Basidiomycota</taxon>
        <taxon>Agaricomycotina</taxon>
        <taxon>Agaricomycetes</taxon>
        <taxon>Polyporales</taxon>
        <taxon>Adustoporiaceae</taxon>
        <taxon>Rhodonia</taxon>
    </lineage>
</organism>
<protein>
    <submittedName>
        <fullName evidence="2">Uncharacterized protein</fullName>
    </submittedName>
</protein>
<feature type="region of interest" description="Disordered" evidence="1">
    <location>
        <begin position="58"/>
        <end position="82"/>
    </location>
</feature>
<comment type="caution">
    <text evidence="2">The sequence shown here is derived from an EMBL/GenBank/DDBJ whole genome shotgun (WGS) entry which is preliminary data.</text>
</comment>
<dbReference type="Proteomes" id="UP000639403">
    <property type="component" value="Unassembled WGS sequence"/>
</dbReference>
<reference evidence="2" key="2">
    <citation type="journal article" name="Front. Microbiol.">
        <title>Degradative Capacity of Two Strains of Rhodonia placenta: From Phenotype to Genotype.</title>
        <authorList>
            <person name="Kolle M."/>
            <person name="Horta M.A.C."/>
            <person name="Nowrousian M."/>
            <person name="Ohm R.A."/>
            <person name="Benz J.P."/>
            <person name="Pilgard A."/>
        </authorList>
    </citation>
    <scope>NUCLEOTIDE SEQUENCE</scope>
    <source>
        <strain evidence="2">FPRL280</strain>
    </source>
</reference>